<feature type="domain" description="Reverse transcriptase" evidence="3">
    <location>
        <begin position="90"/>
        <end position="166"/>
    </location>
</feature>
<evidence type="ECO:0000313" key="5">
    <source>
        <dbReference type="Proteomes" id="UP001274896"/>
    </source>
</evidence>
<dbReference type="Gene3D" id="3.30.70.270">
    <property type="match status" value="1"/>
</dbReference>
<reference evidence="4" key="1">
    <citation type="submission" date="2023-06" db="EMBL/GenBank/DDBJ databases">
        <title>Male Hemibagrus guttatus genome.</title>
        <authorList>
            <person name="Bian C."/>
        </authorList>
    </citation>
    <scope>NUCLEOTIDE SEQUENCE</scope>
    <source>
        <strain evidence="4">Male_cb2023</strain>
        <tissue evidence="4">Muscle</tissue>
    </source>
</reference>
<dbReference type="InterPro" id="IPR053134">
    <property type="entry name" value="RNA-dir_DNA_polymerase"/>
</dbReference>
<dbReference type="InterPro" id="IPR043502">
    <property type="entry name" value="DNA/RNA_pol_sf"/>
</dbReference>
<accession>A0AAE0RDR0</accession>
<dbReference type="PANTHER" id="PTHR24559">
    <property type="entry name" value="TRANSPOSON TY3-I GAG-POL POLYPROTEIN"/>
    <property type="match status" value="1"/>
</dbReference>
<dbReference type="Pfam" id="PF00078">
    <property type="entry name" value="RVT_1"/>
    <property type="match status" value="1"/>
</dbReference>
<dbReference type="InterPro" id="IPR043128">
    <property type="entry name" value="Rev_trsase/Diguanyl_cyclase"/>
</dbReference>
<gene>
    <name evidence="4" type="ORF">QTP70_013579</name>
</gene>
<dbReference type="EC" id="3.1.26.4" evidence="2"/>
<comment type="similarity">
    <text evidence="1">Belongs to the beta type-B retroviral polymerase family. HERV class-II K(HML-2) pol subfamily.</text>
</comment>
<dbReference type="CDD" id="cd01647">
    <property type="entry name" value="RT_LTR"/>
    <property type="match status" value="1"/>
</dbReference>
<dbReference type="AlphaFoldDB" id="A0AAE0RDR0"/>
<organism evidence="4 5">
    <name type="scientific">Hemibagrus guttatus</name>
    <dbReference type="NCBI Taxonomy" id="175788"/>
    <lineage>
        <taxon>Eukaryota</taxon>
        <taxon>Metazoa</taxon>
        <taxon>Chordata</taxon>
        <taxon>Craniata</taxon>
        <taxon>Vertebrata</taxon>
        <taxon>Euteleostomi</taxon>
        <taxon>Actinopterygii</taxon>
        <taxon>Neopterygii</taxon>
        <taxon>Teleostei</taxon>
        <taxon>Ostariophysi</taxon>
        <taxon>Siluriformes</taxon>
        <taxon>Bagridae</taxon>
        <taxon>Hemibagrus</taxon>
    </lineage>
</organism>
<dbReference type="GO" id="GO:0004523">
    <property type="term" value="F:RNA-DNA hybrid ribonuclease activity"/>
    <property type="evidence" value="ECO:0007669"/>
    <property type="project" value="UniProtKB-EC"/>
</dbReference>
<dbReference type="PANTHER" id="PTHR24559:SF440">
    <property type="entry name" value="RIBONUCLEASE H"/>
    <property type="match status" value="1"/>
</dbReference>
<proteinExistence type="inferred from homology"/>
<name>A0AAE0RDR0_9TELE</name>
<evidence type="ECO:0000256" key="1">
    <source>
        <dbReference type="ARBA" id="ARBA00010879"/>
    </source>
</evidence>
<keyword evidence="5" id="KW-1185">Reference proteome</keyword>
<sequence length="192" mass="22718">MFHIISTPTNHIILGFPWLQTHNPVLSWKEGELISWSLYCQHHCLRKLQTRPCLKTTNESPDSQVNISIPQEYQDLWEVISKEKSRQLPPHGYDHRVMPYGLTNAPAAFQSFIHEIFRNMLHQYVIAYIDDILIYSSTYKDTHVRTILNRLLTHQLYVKVEKCTFHEDYHISGLCHIERRSGNGHWESKSRH</sequence>
<dbReference type="Proteomes" id="UP001274896">
    <property type="component" value="Unassembled WGS sequence"/>
</dbReference>
<evidence type="ECO:0000256" key="2">
    <source>
        <dbReference type="ARBA" id="ARBA00012180"/>
    </source>
</evidence>
<evidence type="ECO:0000313" key="4">
    <source>
        <dbReference type="EMBL" id="KAK3551106.1"/>
    </source>
</evidence>
<comment type="caution">
    <text evidence="4">The sequence shown here is derived from an EMBL/GenBank/DDBJ whole genome shotgun (WGS) entry which is preliminary data.</text>
</comment>
<protein>
    <recommendedName>
        <fullName evidence="2">ribonuclease H</fullName>
        <ecNumber evidence="2">3.1.26.4</ecNumber>
    </recommendedName>
</protein>
<dbReference type="InterPro" id="IPR000477">
    <property type="entry name" value="RT_dom"/>
</dbReference>
<evidence type="ECO:0000259" key="3">
    <source>
        <dbReference type="Pfam" id="PF00078"/>
    </source>
</evidence>
<dbReference type="SUPFAM" id="SSF56672">
    <property type="entry name" value="DNA/RNA polymerases"/>
    <property type="match status" value="1"/>
</dbReference>
<dbReference type="EMBL" id="JAUCMX010000003">
    <property type="protein sequence ID" value="KAK3551106.1"/>
    <property type="molecule type" value="Genomic_DNA"/>
</dbReference>